<dbReference type="NCBIfam" id="NF037970">
    <property type="entry name" value="vanZ_1"/>
    <property type="match status" value="1"/>
</dbReference>
<evidence type="ECO:0000313" key="4">
    <source>
        <dbReference type="Proteomes" id="UP000019591"/>
    </source>
</evidence>
<evidence type="ECO:0000313" key="3">
    <source>
        <dbReference type="EMBL" id="AHM57195.1"/>
    </source>
</evidence>
<dbReference type="STRING" id="1286171.EAL2_c19140"/>
<feature type="domain" description="VanZ-like" evidence="2">
    <location>
        <begin position="12"/>
        <end position="144"/>
    </location>
</feature>
<reference evidence="3 4" key="1">
    <citation type="journal article" date="2014" name="Genome Announc.">
        <title>Complete Genome Sequence of Amino Acid-Utilizing Eubacterium acidaminophilum al-2 (DSM 3953).</title>
        <authorList>
            <person name="Poehlein A."/>
            <person name="Andreesen J.R."/>
            <person name="Daniel R."/>
        </authorList>
    </citation>
    <scope>NUCLEOTIDE SEQUENCE [LARGE SCALE GENOMIC DNA]</scope>
    <source>
        <strain evidence="3 4">DSM 3953</strain>
    </source>
</reference>
<dbReference type="HOGENOM" id="CLU_096028_0_3_9"/>
<keyword evidence="1" id="KW-0472">Membrane</keyword>
<gene>
    <name evidence="3" type="ORF">EAL2_c19140</name>
</gene>
<organism evidence="3 4">
    <name type="scientific">Peptoclostridium acidaminophilum DSM 3953</name>
    <dbReference type="NCBI Taxonomy" id="1286171"/>
    <lineage>
        <taxon>Bacteria</taxon>
        <taxon>Bacillati</taxon>
        <taxon>Bacillota</taxon>
        <taxon>Clostridia</taxon>
        <taxon>Peptostreptococcales</taxon>
        <taxon>Peptoclostridiaceae</taxon>
        <taxon>Peptoclostridium</taxon>
    </lineage>
</organism>
<dbReference type="EMBL" id="CP007452">
    <property type="protein sequence ID" value="AHM57195.1"/>
    <property type="molecule type" value="Genomic_DNA"/>
</dbReference>
<dbReference type="PATRIC" id="fig|1286171.3.peg.1863"/>
<feature type="transmembrane region" description="Helical" evidence="1">
    <location>
        <begin position="7"/>
        <end position="27"/>
    </location>
</feature>
<dbReference type="AlphaFoldDB" id="W8T8L5"/>
<dbReference type="Pfam" id="PF04892">
    <property type="entry name" value="VanZ"/>
    <property type="match status" value="1"/>
</dbReference>
<name>W8T8L5_PEPAC</name>
<proteinExistence type="predicted"/>
<feature type="transmembrane region" description="Helical" evidence="1">
    <location>
        <begin position="131"/>
        <end position="148"/>
    </location>
</feature>
<protein>
    <recommendedName>
        <fullName evidence="2">VanZ-like domain-containing protein</fullName>
    </recommendedName>
</protein>
<keyword evidence="1" id="KW-1133">Transmembrane helix</keyword>
<dbReference type="OrthoDB" id="291892at2"/>
<dbReference type="KEGG" id="eac:EAL2_c19140"/>
<feature type="transmembrane region" description="Helical" evidence="1">
    <location>
        <begin position="100"/>
        <end position="119"/>
    </location>
</feature>
<dbReference type="InterPro" id="IPR006976">
    <property type="entry name" value="VanZ-like"/>
</dbReference>
<sequence>MKSKKAVSIISWLMVIGWMLLIVSFSSDPADISDRKSQAVLERVEPAVEKMEESLKIQIADNGRLHFYVRKNAHMFNYFVLAVLMATCLRMSGVRGYRSYLIAYIVVTLFSAVDEYYQTFIPGRSGEVRDVLVDNVGVVMGLVAGRMLPAISRLKRIF</sequence>
<dbReference type="InterPro" id="IPR016747">
    <property type="entry name" value="Phosphotransbutyrylase"/>
</dbReference>
<evidence type="ECO:0000259" key="2">
    <source>
        <dbReference type="Pfam" id="PF04892"/>
    </source>
</evidence>
<evidence type="ECO:0000256" key="1">
    <source>
        <dbReference type="SAM" id="Phobius"/>
    </source>
</evidence>
<keyword evidence="4" id="KW-1185">Reference proteome</keyword>
<feature type="transmembrane region" description="Helical" evidence="1">
    <location>
        <begin position="75"/>
        <end position="93"/>
    </location>
</feature>
<dbReference type="RefSeq" id="WP_025436148.1">
    <property type="nucleotide sequence ID" value="NZ_CP007452.1"/>
</dbReference>
<dbReference type="Proteomes" id="UP000019591">
    <property type="component" value="Chromosome"/>
</dbReference>
<keyword evidence="1" id="KW-0812">Transmembrane</keyword>
<accession>W8T8L5</accession>
<dbReference type="eggNOG" id="COG5652">
    <property type="taxonomic scope" value="Bacteria"/>
</dbReference>
<dbReference type="PIRSF" id="PIRSF019083">
    <property type="entry name" value="UCP019083_VanZ"/>
    <property type="match status" value="1"/>
</dbReference>